<gene>
    <name evidence="3" type="ORF">HHK36_012197</name>
</gene>
<dbReference type="PANTHER" id="PTHR33178:SF10">
    <property type="entry name" value="STRESS-RESPONSE A_B BARREL DOMAIN-CONTAINING PROTEIN"/>
    <property type="match status" value="1"/>
</dbReference>
<dbReference type="Pfam" id="PF07876">
    <property type="entry name" value="Dabb"/>
    <property type="match status" value="2"/>
</dbReference>
<feature type="domain" description="Stress-response A/B barrel" evidence="2">
    <location>
        <begin position="12"/>
        <end position="162"/>
    </location>
</feature>
<evidence type="ECO:0000256" key="1">
    <source>
        <dbReference type="ARBA" id="ARBA00011738"/>
    </source>
</evidence>
<proteinExistence type="predicted"/>
<dbReference type="GO" id="GO:0009865">
    <property type="term" value="P:pollen tube adhesion"/>
    <property type="evidence" value="ECO:0007669"/>
    <property type="project" value="TreeGrafter"/>
</dbReference>
<dbReference type="InterPro" id="IPR044662">
    <property type="entry name" value="HS1/DABB1-like"/>
</dbReference>
<dbReference type="PANTHER" id="PTHR33178">
    <property type="match status" value="1"/>
</dbReference>
<dbReference type="PROSITE" id="PS51502">
    <property type="entry name" value="S_R_A_B_BARREL"/>
    <property type="match status" value="1"/>
</dbReference>
<dbReference type="EMBL" id="JABCRI010000008">
    <property type="protein sequence ID" value="KAF8401264.1"/>
    <property type="molecule type" value="Genomic_DNA"/>
</dbReference>
<dbReference type="InterPro" id="IPR013097">
    <property type="entry name" value="Dabb"/>
</dbReference>
<sequence>MLQRMEEAKGVVKHVLMAKFKDGTPPDKIEQLIKDYASLVDFIEPMKAFHWYPLSLFLHISLLQISQLTLATYDCLLFLRNLGSDAKQALTYQPGGYIFTRLYIHEKGKDVSSENLHQGFTHVFESTFESVEAIAEYVAHPAHDKFANEFLPTLEKVIIIDYKPTTTVNV</sequence>
<evidence type="ECO:0000313" key="4">
    <source>
        <dbReference type="Proteomes" id="UP000655225"/>
    </source>
</evidence>
<organism evidence="3 4">
    <name type="scientific">Tetracentron sinense</name>
    <name type="common">Spur-leaf</name>
    <dbReference type="NCBI Taxonomy" id="13715"/>
    <lineage>
        <taxon>Eukaryota</taxon>
        <taxon>Viridiplantae</taxon>
        <taxon>Streptophyta</taxon>
        <taxon>Embryophyta</taxon>
        <taxon>Tracheophyta</taxon>
        <taxon>Spermatophyta</taxon>
        <taxon>Magnoliopsida</taxon>
        <taxon>Trochodendrales</taxon>
        <taxon>Trochodendraceae</taxon>
        <taxon>Tetracentron</taxon>
    </lineage>
</organism>
<name>A0A834Z5E0_TETSI</name>
<reference evidence="3 4" key="1">
    <citation type="submission" date="2020-04" db="EMBL/GenBank/DDBJ databases">
        <title>Plant Genome Project.</title>
        <authorList>
            <person name="Zhang R.-G."/>
        </authorList>
    </citation>
    <scope>NUCLEOTIDE SEQUENCE [LARGE SCALE GENOMIC DNA]</scope>
    <source>
        <strain evidence="3">YNK0</strain>
        <tissue evidence="3">Leaf</tissue>
    </source>
</reference>
<dbReference type="InterPro" id="IPR011008">
    <property type="entry name" value="Dimeric_a/b-barrel"/>
</dbReference>
<accession>A0A834Z5E0</accession>
<evidence type="ECO:0000313" key="3">
    <source>
        <dbReference type="EMBL" id="KAF8401264.1"/>
    </source>
</evidence>
<dbReference type="OrthoDB" id="1601230at2759"/>
<evidence type="ECO:0000259" key="2">
    <source>
        <dbReference type="PROSITE" id="PS51502"/>
    </source>
</evidence>
<dbReference type="Gene3D" id="3.30.70.100">
    <property type="match status" value="1"/>
</dbReference>
<keyword evidence="4" id="KW-1185">Reference proteome</keyword>
<dbReference type="AlphaFoldDB" id="A0A834Z5E0"/>
<dbReference type="Proteomes" id="UP000655225">
    <property type="component" value="Unassembled WGS sequence"/>
</dbReference>
<protein>
    <recommendedName>
        <fullName evidence="2">Stress-response A/B barrel domain-containing protein</fullName>
    </recommendedName>
</protein>
<comment type="subunit">
    <text evidence="1">Homodimer.</text>
</comment>
<comment type="caution">
    <text evidence="3">The sequence shown here is derived from an EMBL/GenBank/DDBJ whole genome shotgun (WGS) entry which is preliminary data.</text>
</comment>
<dbReference type="SUPFAM" id="SSF54909">
    <property type="entry name" value="Dimeric alpha+beta barrel"/>
    <property type="match status" value="2"/>
</dbReference>
<dbReference type="SMART" id="SM00886">
    <property type="entry name" value="Dabb"/>
    <property type="match status" value="1"/>
</dbReference>